<evidence type="ECO:0000256" key="4">
    <source>
        <dbReference type="ARBA" id="ARBA00022519"/>
    </source>
</evidence>
<evidence type="ECO:0000256" key="3">
    <source>
        <dbReference type="ARBA" id="ARBA00022475"/>
    </source>
</evidence>
<dbReference type="OrthoDB" id="9815614at2"/>
<dbReference type="InterPro" id="IPR007387">
    <property type="entry name" value="TRAP_DctQ"/>
</dbReference>
<comment type="similarity">
    <text evidence="8">Belongs to the TRAP transporter small permease family.</text>
</comment>
<evidence type="ECO:0000256" key="1">
    <source>
        <dbReference type="ARBA" id="ARBA00004429"/>
    </source>
</evidence>
<dbReference type="AlphaFoldDB" id="A0A5J5I1Z0"/>
<evidence type="ECO:0000256" key="2">
    <source>
        <dbReference type="ARBA" id="ARBA00022448"/>
    </source>
</evidence>
<dbReference type="PANTHER" id="PTHR35011">
    <property type="entry name" value="2,3-DIKETO-L-GULONATE TRAP TRANSPORTER SMALL PERMEASE PROTEIN YIAM"/>
    <property type="match status" value="1"/>
</dbReference>
<dbReference type="InterPro" id="IPR055348">
    <property type="entry name" value="DctQ"/>
</dbReference>
<keyword evidence="4" id="KW-0997">Cell inner membrane</keyword>
<feature type="domain" description="Tripartite ATP-independent periplasmic transporters DctQ component" evidence="10">
    <location>
        <begin position="52"/>
        <end position="179"/>
    </location>
</feature>
<evidence type="ECO:0000259" key="10">
    <source>
        <dbReference type="Pfam" id="PF04290"/>
    </source>
</evidence>
<dbReference type="RefSeq" id="WP_150438857.1">
    <property type="nucleotide sequence ID" value="NZ_VYKL01000010.1"/>
</dbReference>
<keyword evidence="7 9" id="KW-0472">Membrane</keyword>
<evidence type="ECO:0000256" key="7">
    <source>
        <dbReference type="ARBA" id="ARBA00023136"/>
    </source>
</evidence>
<evidence type="ECO:0000256" key="6">
    <source>
        <dbReference type="ARBA" id="ARBA00022989"/>
    </source>
</evidence>
<evidence type="ECO:0000313" key="11">
    <source>
        <dbReference type="EMBL" id="KAA9028605.1"/>
    </source>
</evidence>
<feature type="transmembrane region" description="Helical" evidence="9">
    <location>
        <begin position="116"/>
        <end position="136"/>
    </location>
</feature>
<feature type="transmembrane region" description="Helical" evidence="9">
    <location>
        <begin position="43"/>
        <end position="64"/>
    </location>
</feature>
<dbReference type="PANTHER" id="PTHR35011:SF2">
    <property type="entry name" value="2,3-DIKETO-L-GULONATE TRAP TRANSPORTER SMALL PERMEASE PROTEIN YIAM"/>
    <property type="match status" value="1"/>
</dbReference>
<dbReference type="GO" id="GO:0005886">
    <property type="term" value="C:plasma membrane"/>
    <property type="evidence" value="ECO:0007669"/>
    <property type="project" value="UniProtKB-SubCell"/>
</dbReference>
<dbReference type="Proteomes" id="UP000326671">
    <property type="component" value="Unassembled WGS sequence"/>
</dbReference>
<comment type="subcellular location">
    <subcellularLocation>
        <location evidence="1">Cell inner membrane</location>
        <topology evidence="1">Multi-pass membrane protein</topology>
    </subcellularLocation>
</comment>
<keyword evidence="3" id="KW-1003">Cell membrane</keyword>
<dbReference type="GO" id="GO:0015740">
    <property type="term" value="P:C4-dicarboxylate transport"/>
    <property type="evidence" value="ECO:0007669"/>
    <property type="project" value="TreeGrafter"/>
</dbReference>
<sequence length="185" mass="20971">MNQEMDNKSLLASNENEDLSILVEADTHWIDHILNRLTRGIEILAMISVGLMCVSLILGVFFRKILKSPLIGTDEIAMFFMLWITFLGACIALSKRDMVAVTFIVEKLPSTLQTKMKVHCQILILGISAALFYYGYQWVMTTALINATTAALKIPMWIPNMIFPLSMLIMVIYSIANIRYYLKQG</sequence>
<reference evidence="11 12" key="1">
    <citation type="submission" date="2019-09" db="EMBL/GenBank/DDBJ databases">
        <title>Whole genome sequences of isolates from the Mars Exploration Rovers.</title>
        <authorList>
            <person name="Seuylemezian A."/>
            <person name="Vaishampayan P."/>
        </authorList>
    </citation>
    <scope>NUCLEOTIDE SEQUENCE [LARGE SCALE GENOMIC DNA]</scope>
    <source>
        <strain evidence="11 12">MER_TA_151</strain>
    </source>
</reference>
<dbReference type="Pfam" id="PF04290">
    <property type="entry name" value="DctQ"/>
    <property type="match status" value="1"/>
</dbReference>
<dbReference type="GO" id="GO:0022857">
    <property type="term" value="F:transmembrane transporter activity"/>
    <property type="evidence" value="ECO:0007669"/>
    <property type="project" value="TreeGrafter"/>
</dbReference>
<keyword evidence="6 9" id="KW-1133">Transmembrane helix</keyword>
<keyword evidence="5 9" id="KW-0812">Transmembrane</keyword>
<keyword evidence="2" id="KW-0813">Transport</keyword>
<keyword evidence="12" id="KW-1185">Reference proteome</keyword>
<comment type="caution">
    <text evidence="11">The sequence shown here is derived from an EMBL/GenBank/DDBJ whole genome shotgun (WGS) entry which is preliminary data.</text>
</comment>
<protein>
    <submittedName>
        <fullName evidence="11">TRAP transporter small permease</fullName>
    </submittedName>
</protein>
<evidence type="ECO:0000313" key="12">
    <source>
        <dbReference type="Proteomes" id="UP000326671"/>
    </source>
</evidence>
<proteinExistence type="inferred from homology"/>
<feature type="transmembrane region" description="Helical" evidence="9">
    <location>
        <begin position="156"/>
        <end position="176"/>
    </location>
</feature>
<dbReference type="EMBL" id="VYKL01000010">
    <property type="protein sequence ID" value="KAA9028605.1"/>
    <property type="molecule type" value="Genomic_DNA"/>
</dbReference>
<accession>A0A5J5I1Z0</accession>
<organism evidence="11 12">
    <name type="scientific">Niallia endozanthoxylica</name>
    <dbReference type="NCBI Taxonomy" id="2036016"/>
    <lineage>
        <taxon>Bacteria</taxon>
        <taxon>Bacillati</taxon>
        <taxon>Bacillota</taxon>
        <taxon>Bacilli</taxon>
        <taxon>Bacillales</taxon>
        <taxon>Bacillaceae</taxon>
        <taxon>Niallia</taxon>
    </lineage>
</organism>
<evidence type="ECO:0000256" key="5">
    <source>
        <dbReference type="ARBA" id="ARBA00022692"/>
    </source>
</evidence>
<feature type="transmembrane region" description="Helical" evidence="9">
    <location>
        <begin position="76"/>
        <end position="95"/>
    </location>
</feature>
<evidence type="ECO:0000256" key="8">
    <source>
        <dbReference type="ARBA" id="ARBA00038436"/>
    </source>
</evidence>
<name>A0A5J5I1Z0_9BACI</name>
<evidence type="ECO:0000256" key="9">
    <source>
        <dbReference type="SAM" id="Phobius"/>
    </source>
</evidence>
<gene>
    <name evidence="11" type="ORF">F4V44_04865</name>
</gene>